<dbReference type="GO" id="GO:0030368">
    <property type="term" value="F:interleukin-17 receptor activity"/>
    <property type="evidence" value="ECO:0007669"/>
    <property type="project" value="InterPro"/>
</dbReference>
<dbReference type="InterPro" id="IPR039465">
    <property type="entry name" value="IL-17_rcpt-like"/>
</dbReference>
<feature type="chain" id="PRO_5035934072" evidence="10">
    <location>
        <begin position="24"/>
        <end position="583"/>
    </location>
</feature>
<keyword evidence="8" id="KW-0325">Glycoprotein</keyword>
<dbReference type="InterPro" id="IPR003961">
    <property type="entry name" value="FN3_dom"/>
</dbReference>
<keyword evidence="6 9" id="KW-0472">Membrane</keyword>
<evidence type="ECO:0000256" key="4">
    <source>
        <dbReference type="ARBA" id="ARBA00022729"/>
    </source>
</evidence>
<dbReference type="Gene3D" id="2.60.40.2160">
    <property type="entry name" value="Interleukin-17 receptor A/B, fibronectin-III-like domain 1"/>
    <property type="match status" value="1"/>
</dbReference>
<dbReference type="PANTHER" id="PTHR15583:SF17">
    <property type="entry name" value="INTERLEUKIN-17 RECEPTOR D ISOFORM X1"/>
    <property type="match status" value="1"/>
</dbReference>
<dbReference type="PROSITE" id="PS51534">
    <property type="entry name" value="SEFIR"/>
    <property type="match status" value="1"/>
</dbReference>
<comment type="caution">
    <text evidence="12">The sequence shown here is derived from an EMBL/GenBank/DDBJ whole genome shotgun (WGS) entry which is preliminary data.</text>
</comment>
<dbReference type="InterPro" id="IPR031951">
    <property type="entry name" value="IL17R_D_N"/>
</dbReference>
<dbReference type="Gene3D" id="3.40.50.11530">
    <property type="match status" value="1"/>
</dbReference>
<gene>
    <name evidence="12" type="primary">IL17RD</name>
    <name evidence="12" type="ORF">AMEX_G16140</name>
</gene>
<reference evidence="12 13" key="1">
    <citation type="submission" date="2021-07" db="EMBL/GenBank/DDBJ databases">
        <authorList>
            <person name="Imarazene B."/>
            <person name="Zahm M."/>
            <person name="Klopp C."/>
            <person name="Cabau C."/>
            <person name="Beille S."/>
            <person name="Jouanno E."/>
            <person name="Castinel A."/>
            <person name="Lluch J."/>
            <person name="Gil L."/>
            <person name="Kuchtly C."/>
            <person name="Lopez Roques C."/>
            <person name="Donnadieu C."/>
            <person name="Parrinello H."/>
            <person name="Journot L."/>
            <person name="Du K."/>
            <person name="Schartl M."/>
            <person name="Retaux S."/>
            <person name="Guiguen Y."/>
        </authorList>
    </citation>
    <scope>NUCLEOTIDE SEQUENCE [LARGE SCALE GENOMIC DNA]</scope>
    <source>
        <strain evidence="12">Pach_M1</strain>
        <tissue evidence="12">Testis</tissue>
    </source>
</reference>
<keyword evidence="7 12" id="KW-0675">Receptor</keyword>
<dbReference type="EMBL" id="JAICCE010000013">
    <property type="protein sequence ID" value="KAG9269152.1"/>
    <property type="molecule type" value="Genomic_DNA"/>
</dbReference>
<name>A0A8T2LGT7_ASTMX</name>
<dbReference type="Pfam" id="PF08357">
    <property type="entry name" value="SEFIR"/>
    <property type="match status" value="1"/>
</dbReference>
<evidence type="ECO:0000256" key="5">
    <source>
        <dbReference type="ARBA" id="ARBA00022989"/>
    </source>
</evidence>
<evidence type="ECO:0000313" key="12">
    <source>
        <dbReference type="EMBL" id="KAG9269152.1"/>
    </source>
</evidence>
<evidence type="ECO:0000256" key="6">
    <source>
        <dbReference type="ARBA" id="ARBA00023136"/>
    </source>
</evidence>
<comment type="subcellular location">
    <subcellularLocation>
        <location evidence="1">Cell membrane</location>
        <topology evidence="1">Single-pass type I membrane protein</topology>
    </subcellularLocation>
</comment>
<feature type="signal peptide" evidence="10">
    <location>
        <begin position="1"/>
        <end position="23"/>
    </location>
</feature>
<dbReference type="Pfam" id="PF16742">
    <property type="entry name" value="IL17R_D_N"/>
    <property type="match status" value="1"/>
</dbReference>
<dbReference type="InterPro" id="IPR013568">
    <property type="entry name" value="SEFIR_dom"/>
</dbReference>
<organism evidence="12 13">
    <name type="scientific">Astyanax mexicanus</name>
    <name type="common">Blind cave fish</name>
    <name type="synonym">Astyanax fasciatus mexicanus</name>
    <dbReference type="NCBI Taxonomy" id="7994"/>
    <lineage>
        <taxon>Eukaryota</taxon>
        <taxon>Metazoa</taxon>
        <taxon>Chordata</taxon>
        <taxon>Craniata</taxon>
        <taxon>Vertebrata</taxon>
        <taxon>Euteleostomi</taxon>
        <taxon>Actinopterygii</taxon>
        <taxon>Neopterygii</taxon>
        <taxon>Teleostei</taxon>
        <taxon>Ostariophysi</taxon>
        <taxon>Characiformes</taxon>
        <taxon>Characoidei</taxon>
        <taxon>Acestrorhamphidae</taxon>
        <taxon>Acestrorhamphinae</taxon>
        <taxon>Astyanax</taxon>
    </lineage>
</organism>
<evidence type="ECO:0000256" key="8">
    <source>
        <dbReference type="ARBA" id="ARBA00023180"/>
    </source>
</evidence>
<protein>
    <submittedName>
        <fullName evidence="12">Interleukin-17 receptor D-like</fullName>
    </submittedName>
</protein>
<dbReference type="PANTHER" id="PTHR15583">
    <property type="entry name" value="INTERLEUKIN-17 RECEPTOR"/>
    <property type="match status" value="1"/>
</dbReference>
<dbReference type="OrthoDB" id="10007141at2759"/>
<evidence type="ECO:0000256" key="1">
    <source>
        <dbReference type="ARBA" id="ARBA00004251"/>
    </source>
</evidence>
<dbReference type="Proteomes" id="UP000752171">
    <property type="component" value="Unassembled WGS sequence"/>
</dbReference>
<keyword evidence="2" id="KW-1003">Cell membrane</keyword>
<evidence type="ECO:0000256" key="7">
    <source>
        <dbReference type="ARBA" id="ARBA00023170"/>
    </source>
</evidence>
<evidence type="ECO:0000259" key="11">
    <source>
        <dbReference type="PROSITE" id="PS51534"/>
    </source>
</evidence>
<keyword evidence="4 10" id="KW-0732">Signal</keyword>
<dbReference type="AlphaFoldDB" id="A0A8T2LGT7"/>
<feature type="domain" description="SEFIR" evidence="11">
    <location>
        <begin position="386"/>
        <end position="537"/>
    </location>
</feature>
<evidence type="ECO:0000256" key="2">
    <source>
        <dbReference type="ARBA" id="ARBA00022475"/>
    </source>
</evidence>
<keyword evidence="3 9" id="KW-0812">Transmembrane</keyword>
<proteinExistence type="predicted"/>
<feature type="transmembrane region" description="Helical" evidence="9">
    <location>
        <begin position="321"/>
        <end position="344"/>
    </location>
</feature>
<evidence type="ECO:0000256" key="9">
    <source>
        <dbReference type="SAM" id="Phobius"/>
    </source>
</evidence>
<keyword evidence="5 9" id="KW-1133">Transmembrane helix</keyword>
<evidence type="ECO:0000256" key="10">
    <source>
        <dbReference type="SAM" id="SignalP"/>
    </source>
</evidence>
<accession>A0A8T2LGT7</accession>
<evidence type="ECO:0000256" key="3">
    <source>
        <dbReference type="ARBA" id="ARBA00022692"/>
    </source>
</evidence>
<evidence type="ECO:0000313" key="13">
    <source>
        <dbReference type="Proteomes" id="UP000752171"/>
    </source>
</evidence>
<dbReference type="InterPro" id="IPR038683">
    <property type="entry name" value="IL17RA/B_FnIII-like_1_sf"/>
</dbReference>
<sequence length="583" mass="65636">MMQGIRPGLASVLLVSVFLGIQASGTTFRPHNCTLRCVQQETPGCEYCRISKEDVQRTLGFSSAGLFTGCVPWPCSSFLGQQTPEVCQHYVNAPENITIEFVDNPNPKYDTAVVSWSPSKYGIAFLRGFQVTLQTLGGTKTFCQLFLLQNNLSLSAAHSQSVYYSDPFSELSLGTQYAVTVIAIPVPEPWDKFYDSKQFTTRTCPEKNGLENCKSDWYPRYIEVHQDNQDIVVTFNLAPVNLGIRRYFSACFGGGVRRDKSIQPDFRVNSTHHTYRLPDLHKGTNYTCEIAADVVDAVRKTFFVQVQHHSEEPWALHNKGLPLAVILCVSVLIATCLTAISITLCQKKRLKKKAVKMEIPQERTEEYYDKLLDEPHCVTLNSSARPPRLLICYSSNDGPVHIKVVLQLATFLQRHMATQVHLDLWDALSIMEEGDLGWYCRMMKESDFVMVICSRGLNQNPQRWRNQEEDYSGDSNPTILAITALIGEEIYRAKALQQDLSKYMTATFEYSKESDIPSILNLVSSYALPRDLPLLFSHLHRVALQRPGAFLQVENISENNYSRLPAGAALSMAIQEAKSLITA</sequence>
<dbReference type="GO" id="GO:0005886">
    <property type="term" value="C:plasma membrane"/>
    <property type="evidence" value="ECO:0007669"/>
    <property type="project" value="UniProtKB-SubCell"/>
</dbReference>
<dbReference type="CDD" id="cd00063">
    <property type="entry name" value="FN3"/>
    <property type="match status" value="1"/>
</dbReference>